<dbReference type="AlphaFoldDB" id="A0A183DL77"/>
<accession>A0A183DL77</accession>
<gene>
    <name evidence="1" type="ORF">GPUH_LOCUS9467</name>
</gene>
<dbReference type="Proteomes" id="UP000271098">
    <property type="component" value="Unassembled WGS sequence"/>
</dbReference>
<dbReference type="OrthoDB" id="1679758at2759"/>
<sequence length="67" mass="7984">MKENLEERLKIIEKELTGVGKENLENIRGVFENPQEISEIEREQIVVERSEADKKRVQKTFAQVFFY</sequence>
<evidence type="ECO:0000313" key="2">
    <source>
        <dbReference type="Proteomes" id="UP000271098"/>
    </source>
</evidence>
<dbReference type="EMBL" id="UYRT01031115">
    <property type="protein sequence ID" value="VDK72745.1"/>
    <property type="molecule type" value="Genomic_DNA"/>
</dbReference>
<name>A0A183DL77_9BILA</name>
<organism evidence="3">
    <name type="scientific">Gongylonema pulchrum</name>
    <dbReference type="NCBI Taxonomy" id="637853"/>
    <lineage>
        <taxon>Eukaryota</taxon>
        <taxon>Metazoa</taxon>
        <taxon>Ecdysozoa</taxon>
        <taxon>Nematoda</taxon>
        <taxon>Chromadorea</taxon>
        <taxon>Rhabditida</taxon>
        <taxon>Spirurina</taxon>
        <taxon>Spiruromorpha</taxon>
        <taxon>Spiruroidea</taxon>
        <taxon>Gongylonematidae</taxon>
        <taxon>Gongylonema</taxon>
    </lineage>
</organism>
<protein>
    <submittedName>
        <fullName evidence="3">Peptide chain release factor 2</fullName>
    </submittedName>
</protein>
<reference evidence="3" key="1">
    <citation type="submission" date="2016-06" db="UniProtKB">
        <authorList>
            <consortium name="WormBaseParasite"/>
        </authorList>
    </citation>
    <scope>IDENTIFICATION</scope>
</reference>
<evidence type="ECO:0000313" key="1">
    <source>
        <dbReference type="EMBL" id="VDK72745.1"/>
    </source>
</evidence>
<evidence type="ECO:0000313" key="3">
    <source>
        <dbReference type="WBParaSite" id="GPUH_0000947901-mRNA-1"/>
    </source>
</evidence>
<proteinExistence type="predicted"/>
<reference evidence="1 2" key="2">
    <citation type="submission" date="2018-11" db="EMBL/GenBank/DDBJ databases">
        <authorList>
            <consortium name="Pathogen Informatics"/>
        </authorList>
    </citation>
    <scope>NUCLEOTIDE SEQUENCE [LARGE SCALE GENOMIC DNA]</scope>
</reference>
<keyword evidence="2" id="KW-1185">Reference proteome</keyword>
<dbReference type="WBParaSite" id="GPUH_0000947901-mRNA-1">
    <property type="protein sequence ID" value="GPUH_0000947901-mRNA-1"/>
    <property type="gene ID" value="GPUH_0000947901"/>
</dbReference>